<dbReference type="PANTHER" id="PTHR13538:SF4">
    <property type="entry name" value="N-ALPHA-ACETYLTRANSFERASE 80"/>
    <property type="match status" value="1"/>
</dbReference>
<dbReference type="Gene3D" id="3.40.630.30">
    <property type="match status" value="1"/>
</dbReference>
<evidence type="ECO:0000313" key="2">
    <source>
        <dbReference type="EMBL" id="QVL16748.1"/>
    </source>
</evidence>
<dbReference type="InterPro" id="IPR000182">
    <property type="entry name" value="GNAT_dom"/>
</dbReference>
<organism evidence="2 3">
    <name type="scientific">Pseudomonas qingdaonensis</name>
    <dbReference type="NCBI Taxonomy" id="2056231"/>
    <lineage>
        <taxon>Bacteria</taxon>
        <taxon>Pseudomonadati</taxon>
        <taxon>Pseudomonadota</taxon>
        <taxon>Gammaproteobacteria</taxon>
        <taxon>Pseudomonadales</taxon>
        <taxon>Pseudomonadaceae</taxon>
        <taxon>Pseudomonas</taxon>
    </lineage>
</organism>
<evidence type="ECO:0000313" key="3">
    <source>
        <dbReference type="Proteomes" id="UP000678154"/>
    </source>
</evidence>
<dbReference type="Pfam" id="PF00583">
    <property type="entry name" value="Acetyltransf_1"/>
    <property type="match status" value="1"/>
</dbReference>
<dbReference type="EMBL" id="CP074676">
    <property type="protein sequence ID" value="QVL16748.1"/>
    <property type="molecule type" value="Genomic_DNA"/>
</dbReference>
<protein>
    <submittedName>
        <fullName evidence="2">GNAT family N-acetyltransferase</fullName>
    </submittedName>
</protein>
<dbReference type="CDD" id="cd04301">
    <property type="entry name" value="NAT_SF"/>
    <property type="match status" value="1"/>
</dbReference>
<gene>
    <name evidence="2" type="ORF">KH389_15055</name>
</gene>
<reference evidence="2 3" key="1">
    <citation type="journal article" date="2016" name="J. Hazard. Mater.">
        <title>A newly isolated Pseudomonas putida S-1 strain for batch-mode-propanethiol degradation and continuous treatment of propanethiol-containing waste gas.</title>
        <authorList>
            <person name="Chen D.Z."/>
            <person name="Sun Y.M."/>
            <person name="Han L.M."/>
            <person name="Chen J."/>
            <person name="Ye J.X."/>
            <person name="Chen J.M."/>
        </authorList>
    </citation>
    <scope>NUCLEOTIDE SEQUENCE [LARGE SCALE GENOMIC DNA]</scope>
    <source>
        <strain evidence="2 3">S-1</strain>
    </source>
</reference>
<accession>A0ABX8DLL5</accession>
<sequence length="150" mass="17318">MIDWLSNHPHHSDTLARWLHEQFAYEYADVPLAQWQQEFAHGQTDGSLYSLLALDDGNLLGSASLARDDLPLRPDLSPWLACVFVSPQARGQGLAETLIEGICTKARALGHTHLYLHTHDRAEYYHKRGWQYLEQFQAWGKSHWLMHYPL</sequence>
<keyword evidence="3" id="KW-1185">Reference proteome</keyword>
<proteinExistence type="predicted"/>
<dbReference type="InterPro" id="IPR039840">
    <property type="entry name" value="NAA80"/>
</dbReference>
<feature type="domain" description="N-acetyltransferase" evidence="1">
    <location>
        <begin position="2"/>
        <end position="150"/>
    </location>
</feature>
<dbReference type="Proteomes" id="UP000678154">
    <property type="component" value="Chromosome"/>
</dbReference>
<dbReference type="InterPro" id="IPR016181">
    <property type="entry name" value="Acyl_CoA_acyltransferase"/>
</dbReference>
<dbReference type="SUPFAM" id="SSF55729">
    <property type="entry name" value="Acyl-CoA N-acyltransferases (Nat)"/>
    <property type="match status" value="1"/>
</dbReference>
<evidence type="ECO:0000259" key="1">
    <source>
        <dbReference type="PROSITE" id="PS51186"/>
    </source>
</evidence>
<dbReference type="PROSITE" id="PS51186">
    <property type="entry name" value="GNAT"/>
    <property type="match status" value="1"/>
</dbReference>
<dbReference type="RefSeq" id="WP_213605759.1">
    <property type="nucleotide sequence ID" value="NZ_CP074676.1"/>
</dbReference>
<dbReference type="GeneID" id="87481578"/>
<name>A0ABX8DLL5_9PSED</name>
<dbReference type="PANTHER" id="PTHR13538">
    <property type="entry name" value="N-ACETYLTRANSFERASE 6"/>
    <property type="match status" value="1"/>
</dbReference>